<dbReference type="InterPro" id="IPR050267">
    <property type="entry name" value="Anti-sigma-factor_SerPK"/>
</dbReference>
<dbReference type="STRING" id="112901.SAMN04488500_12567"/>
<protein>
    <submittedName>
        <fullName evidence="3">Serine/threonine-protein kinase RsbW</fullName>
    </submittedName>
</protein>
<dbReference type="CDD" id="cd16936">
    <property type="entry name" value="HATPase_RsbW-like"/>
    <property type="match status" value="1"/>
</dbReference>
<dbReference type="RefSeq" id="WP_084577967.1">
    <property type="nucleotide sequence ID" value="NZ_CP155572.1"/>
</dbReference>
<dbReference type="PANTHER" id="PTHR35526:SF3">
    <property type="entry name" value="ANTI-SIGMA-F FACTOR RSBW"/>
    <property type="match status" value="1"/>
</dbReference>
<gene>
    <name evidence="3" type="ORF">SAMN04488500_12567</name>
</gene>
<sequence length="143" mass="16214">MYCFSTMEEFSRIRESVRQKLAQLLVTGVESLFVAINEAVNNAIFHGNKRDKTKKVYLTITRLPGEIQVVIRDEGQGFTLVENKIEEGLREGGRGLEIIGLCVDKYYFNVQPSELVLIKKVSGFPVADKRKVSKKGRLVNVHQ</sequence>
<dbReference type="PANTHER" id="PTHR35526">
    <property type="entry name" value="ANTI-SIGMA-F FACTOR RSBW-RELATED"/>
    <property type="match status" value="1"/>
</dbReference>
<organism evidence="3 4">
    <name type="scientific">Sporomusa malonica</name>
    <dbReference type="NCBI Taxonomy" id="112901"/>
    <lineage>
        <taxon>Bacteria</taxon>
        <taxon>Bacillati</taxon>
        <taxon>Bacillota</taxon>
        <taxon>Negativicutes</taxon>
        <taxon>Selenomonadales</taxon>
        <taxon>Sporomusaceae</taxon>
        <taxon>Sporomusa</taxon>
    </lineage>
</organism>
<name>A0A1W2EKQ9_9FIRM</name>
<dbReference type="InterPro" id="IPR003594">
    <property type="entry name" value="HATPase_dom"/>
</dbReference>
<dbReference type="SUPFAM" id="SSF55874">
    <property type="entry name" value="ATPase domain of HSP90 chaperone/DNA topoisomerase II/histidine kinase"/>
    <property type="match status" value="1"/>
</dbReference>
<keyword evidence="3" id="KW-0808">Transferase</keyword>
<evidence type="ECO:0000313" key="4">
    <source>
        <dbReference type="Proteomes" id="UP000192738"/>
    </source>
</evidence>
<evidence type="ECO:0000256" key="1">
    <source>
        <dbReference type="ARBA" id="ARBA00022527"/>
    </source>
</evidence>
<dbReference type="EMBL" id="FWXI01000025">
    <property type="protein sequence ID" value="SMD10092.1"/>
    <property type="molecule type" value="Genomic_DNA"/>
</dbReference>
<dbReference type="Pfam" id="PF13581">
    <property type="entry name" value="HATPase_c_2"/>
    <property type="match status" value="1"/>
</dbReference>
<keyword evidence="3" id="KW-0418">Kinase</keyword>
<dbReference type="GO" id="GO:0004674">
    <property type="term" value="F:protein serine/threonine kinase activity"/>
    <property type="evidence" value="ECO:0007669"/>
    <property type="project" value="UniProtKB-KW"/>
</dbReference>
<dbReference type="AlphaFoldDB" id="A0A1W2EKQ9"/>
<accession>A0A1W2EKQ9</accession>
<dbReference type="Gene3D" id="3.30.565.10">
    <property type="entry name" value="Histidine kinase-like ATPase, C-terminal domain"/>
    <property type="match status" value="1"/>
</dbReference>
<keyword evidence="1" id="KW-0723">Serine/threonine-protein kinase</keyword>
<reference evidence="3 4" key="1">
    <citation type="submission" date="2017-04" db="EMBL/GenBank/DDBJ databases">
        <authorList>
            <person name="Afonso C.L."/>
            <person name="Miller P.J."/>
            <person name="Scott M.A."/>
            <person name="Spackman E."/>
            <person name="Goraichik I."/>
            <person name="Dimitrov K.M."/>
            <person name="Suarez D.L."/>
            <person name="Swayne D.E."/>
        </authorList>
    </citation>
    <scope>NUCLEOTIDE SEQUENCE [LARGE SCALE GENOMIC DNA]</scope>
    <source>
        <strain evidence="3 4">DSM 5090</strain>
    </source>
</reference>
<evidence type="ECO:0000313" key="3">
    <source>
        <dbReference type="EMBL" id="SMD10092.1"/>
    </source>
</evidence>
<dbReference type="InterPro" id="IPR036890">
    <property type="entry name" value="HATPase_C_sf"/>
</dbReference>
<proteinExistence type="predicted"/>
<keyword evidence="4" id="KW-1185">Reference proteome</keyword>
<dbReference type="Proteomes" id="UP000192738">
    <property type="component" value="Unassembled WGS sequence"/>
</dbReference>
<evidence type="ECO:0000259" key="2">
    <source>
        <dbReference type="Pfam" id="PF13581"/>
    </source>
</evidence>
<feature type="domain" description="Histidine kinase/HSP90-like ATPase" evidence="2">
    <location>
        <begin position="26"/>
        <end position="108"/>
    </location>
</feature>
<dbReference type="OrthoDB" id="9767435at2"/>